<evidence type="ECO:0000313" key="2">
    <source>
        <dbReference type="Proteomes" id="UP000623010"/>
    </source>
</evidence>
<proteinExistence type="predicted"/>
<dbReference type="EMBL" id="BMWH01000059">
    <property type="protein sequence ID" value="GHA18989.1"/>
    <property type="molecule type" value="Genomic_DNA"/>
</dbReference>
<comment type="caution">
    <text evidence="1">The sequence shown here is derived from an EMBL/GenBank/DDBJ whole genome shotgun (WGS) entry which is preliminary data.</text>
</comment>
<reference evidence="1" key="2">
    <citation type="submission" date="2020-09" db="EMBL/GenBank/DDBJ databases">
        <authorList>
            <person name="Sun Q."/>
            <person name="Ohkuma M."/>
        </authorList>
    </citation>
    <scope>NUCLEOTIDE SEQUENCE</scope>
    <source>
        <strain evidence="1">JCM 5016</strain>
    </source>
</reference>
<gene>
    <name evidence="1" type="ORF">GCM10010389_66070</name>
</gene>
<accession>A0A918S1M8</accession>
<dbReference type="AlphaFoldDB" id="A0A918S1M8"/>
<name>A0A918S1M8_9ACTN</name>
<protein>
    <submittedName>
        <fullName evidence="1">Uncharacterized protein</fullName>
    </submittedName>
</protein>
<sequence length="74" mass="7740">MEGKAGAAEAAVDYVRAVLDLLRTATVSVQGEPADDSGPAQPLRPCADLTPRHLVRYLRAVTGPGVDTGLLNVR</sequence>
<dbReference type="Proteomes" id="UP000623010">
    <property type="component" value="Unassembled WGS sequence"/>
</dbReference>
<keyword evidence="2" id="KW-1185">Reference proteome</keyword>
<evidence type="ECO:0000313" key="1">
    <source>
        <dbReference type="EMBL" id="GHA18989.1"/>
    </source>
</evidence>
<organism evidence="1 2">
    <name type="scientific">Streptomyces echinoruber</name>
    <dbReference type="NCBI Taxonomy" id="68898"/>
    <lineage>
        <taxon>Bacteria</taxon>
        <taxon>Bacillati</taxon>
        <taxon>Actinomycetota</taxon>
        <taxon>Actinomycetes</taxon>
        <taxon>Kitasatosporales</taxon>
        <taxon>Streptomycetaceae</taxon>
        <taxon>Streptomyces</taxon>
    </lineage>
</organism>
<reference evidence="1" key="1">
    <citation type="journal article" date="2014" name="Int. J. Syst. Evol. Microbiol.">
        <title>Complete genome sequence of Corynebacterium casei LMG S-19264T (=DSM 44701T), isolated from a smear-ripened cheese.</title>
        <authorList>
            <consortium name="US DOE Joint Genome Institute (JGI-PGF)"/>
            <person name="Walter F."/>
            <person name="Albersmeier A."/>
            <person name="Kalinowski J."/>
            <person name="Ruckert C."/>
        </authorList>
    </citation>
    <scope>NUCLEOTIDE SEQUENCE</scope>
    <source>
        <strain evidence="1">JCM 5016</strain>
    </source>
</reference>